<evidence type="ECO:0000313" key="1">
    <source>
        <dbReference type="EMBL" id="GMS97807.1"/>
    </source>
</evidence>
<protein>
    <submittedName>
        <fullName evidence="1">Uncharacterized protein</fullName>
    </submittedName>
</protein>
<dbReference type="AlphaFoldDB" id="A0AAV5TUA9"/>
<feature type="non-terminal residue" evidence="1">
    <location>
        <position position="1"/>
    </location>
</feature>
<evidence type="ECO:0000313" key="2">
    <source>
        <dbReference type="Proteomes" id="UP001432027"/>
    </source>
</evidence>
<sequence>VEAEEEEEDRHGTPRTLMEEAVGEEAEDGVAIDGGIMGTSAHRTTIGRGGHGDKTAMGDEGLTCYRDCLEAACGVEARSTNRPN</sequence>
<name>A0AAV5TUA9_9BILA</name>
<dbReference type="Proteomes" id="UP001432027">
    <property type="component" value="Unassembled WGS sequence"/>
</dbReference>
<comment type="caution">
    <text evidence="1">The sequence shown here is derived from an EMBL/GenBank/DDBJ whole genome shotgun (WGS) entry which is preliminary data.</text>
</comment>
<accession>A0AAV5TUA9</accession>
<dbReference type="EMBL" id="BTSX01000004">
    <property type="protein sequence ID" value="GMS97807.1"/>
    <property type="molecule type" value="Genomic_DNA"/>
</dbReference>
<reference evidence="1" key="1">
    <citation type="submission" date="2023-10" db="EMBL/GenBank/DDBJ databases">
        <title>Genome assembly of Pristionchus species.</title>
        <authorList>
            <person name="Yoshida K."/>
            <person name="Sommer R.J."/>
        </authorList>
    </citation>
    <scope>NUCLEOTIDE SEQUENCE</scope>
    <source>
        <strain evidence="1">RS0144</strain>
    </source>
</reference>
<gene>
    <name evidence="1" type="ORF">PENTCL1PPCAC_19982</name>
</gene>
<proteinExistence type="predicted"/>
<keyword evidence="2" id="KW-1185">Reference proteome</keyword>
<organism evidence="1 2">
    <name type="scientific">Pristionchus entomophagus</name>
    <dbReference type="NCBI Taxonomy" id="358040"/>
    <lineage>
        <taxon>Eukaryota</taxon>
        <taxon>Metazoa</taxon>
        <taxon>Ecdysozoa</taxon>
        <taxon>Nematoda</taxon>
        <taxon>Chromadorea</taxon>
        <taxon>Rhabditida</taxon>
        <taxon>Rhabditina</taxon>
        <taxon>Diplogasteromorpha</taxon>
        <taxon>Diplogasteroidea</taxon>
        <taxon>Neodiplogasteridae</taxon>
        <taxon>Pristionchus</taxon>
    </lineage>
</organism>